<proteinExistence type="predicted"/>
<keyword evidence="6" id="KW-0333">Golgi apparatus</keyword>
<dbReference type="AlphaFoldDB" id="A0A2S7WE83"/>
<evidence type="ECO:0000256" key="3">
    <source>
        <dbReference type="ARBA" id="ARBA00022801"/>
    </source>
</evidence>
<keyword evidence="4" id="KW-0735">Signal-anchor</keyword>
<dbReference type="GO" id="GO:0004559">
    <property type="term" value="F:alpha-mannosidase activity"/>
    <property type="evidence" value="ECO:0007669"/>
    <property type="project" value="TreeGrafter"/>
</dbReference>
<keyword evidence="7" id="KW-0472">Membrane</keyword>
<reference evidence="8 9" key="1">
    <citation type="submission" date="2016-12" db="EMBL/GenBank/DDBJ databases">
        <title>Trade-off between light-utilization and light-protection in marine flavobacteria.</title>
        <authorList>
            <person name="Kumagai Y."/>
            <person name="Yoshizawa S."/>
            <person name="Kogure K."/>
            <person name="Iwasaki W."/>
        </authorList>
    </citation>
    <scope>NUCLEOTIDE SEQUENCE [LARGE SCALE GENOMIC DNA]</scope>
    <source>
        <strain evidence="8 9">KCTC 22729</strain>
    </source>
</reference>
<dbReference type="PANTHER" id="PTHR13572">
    <property type="entry name" value="ENDO-ALPHA-1,2-MANNOSIDASE"/>
    <property type="match status" value="1"/>
</dbReference>
<accession>A0A2S7WE83</accession>
<evidence type="ECO:0000256" key="4">
    <source>
        <dbReference type="ARBA" id="ARBA00022968"/>
    </source>
</evidence>
<keyword evidence="9" id="KW-1185">Reference proteome</keyword>
<dbReference type="Gene3D" id="3.20.20.80">
    <property type="entry name" value="Glycosidases"/>
    <property type="match status" value="1"/>
</dbReference>
<keyword evidence="3" id="KW-0378">Hydrolase</keyword>
<keyword evidence="5" id="KW-1133">Transmembrane helix</keyword>
<dbReference type="Proteomes" id="UP000237608">
    <property type="component" value="Unassembled WGS sequence"/>
</dbReference>
<dbReference type="OrthoDB" id="9783748at2"/>
<protein>
    <recommendedName>
        <fullName evidence="10">Xylosidase</fullName>
    </recommendedName>
</protein>
<keyword evidence="2" id="KW-0812">Transmembrane</keyword>
<dbReference type="EMBL" id="MSCL01000001">
    <property type="protein sequence ID" value="PQJ75930.1"/>
    <property type="molecule type" value="Genomic_DNA"/>
</dbReference>
<dbReference type="CDD" id="cd11576">
    <property type="entry name" value="GH99_GH71_like_2"/>
    <property type="match status" value="1"/>
</dbReference>
<organism evidence="8 9">
    <name type="scientific">Polaribacter gangjinensis</name>
    <dbReference type="NCBI Taxonomy" id="574710"/>
    <lineage>
        <taxon>Bacteria</taxon>
        <taxon>Pseudomonadati</taxon>
        <taxon>Bacteroidota</taxon>
        <taxon>Flavobacteriia</taxon>
        <taxon>Flavobacteriales</taxon>
        <taxon>Flavobacteriaceae</taxon>
    </lineage>
</organism>
<sequence>MSKIKFVLVFVFSIISSINGQSSKIENTTIEIKKTTIIGKVIAGYQGWFNTKNDGAQLDWKHYGNKGSFKPGNVSIDFWPDLSEFSKDELEATDFVHKDGYTAYLFSSANPKTVNRHFKWMKDYSIDGVFVQRFTANFKNQKLKNNLNVVFDNCFNGAKNNDRVLSVMYDLSGSKQLDVVENTKNDWKQLVDTYKLNNPNNPNILTYKSKAVVAIWGVGFKNRNYTLDNVIAIINFFKNDPIYGNCTVLLGVPTHWRELINDAVSDPKLHEVIKMADIVHPWTPGRYKNLKGVDNHKIQKTSKDIEWCEAQKLLYMPVVFPGFSWSNLKQDPSLIDDIPRLKGDFLWRQYYNAISSNAKTIYVAMFDEMDEGTCIFKVTDNPPIGENKFLTYEGLPSDYYLWLTGQASKMLKKEILLREEKPLYPFKK</sequence>
<evidence type="ECO:0000256" key="2">
    <source>
        <dbReference type="ARBA" id="ARBA00022692"/>
    </source>
</evidence>
<evidence type="ECO:0000256" key="7">
    <source>
        <dbReference type="ARBA" id="ARBA00023136"/>
    </source>
</evidence>
<evidence type="ECO:0000256" key="1">
    <source>
        <dbReference type="ARBA" id="ARBA00004323"/>
    </source>
</evidence>
<comment type="subcellular location">
    <subcellularLocation>
        <location evidence="1">Golgi apparatus membrane</location>
        <topology evidence="1">Single-pass type II membrane protein</topology>
    </subcellularLocation>
</comment>
<dbReference type="PANTHER" id="PTHR13572:SF4">
    <property type="entry name" value="RE57134P"/>
    <property type="match status" value="1"/>
</dbReference>
<name>A0A2S7WE83_9FLAO</name>
<dbReference type="RefSeq" id="WP_105047077.1">
    <property type="nucleotide sequence ID" value="NZ_CP150662.1"/>
</dbReference>
<evidence type="ECO:0000256" key="6">
    <source>
        <dbReference type="ARBA" id="ARBA00023034"/>
    </source>
</evidence>
<evidence type="ECO:0008006" key="10">
    <source>
        <dbReference type="Google" id="ProtNLM"/>
    </source>
</evidence>
<dbReference type="InterPro" id="IPR026071">
    <property type="entry name" value="Glyco_Hydrolase_99"/>
</dbReference>
<evidence type="ECO:0000313" key="8">
    <source>
        <dbReference type="EMBL" id="PQJ75930.1"/>
    </source>
</evidence>
<evidence type="ECO:0000256" key="5">
    <source>
        <dbReference type="ARBA" id="ARBA00022989"/>
    </source>
</evidence>
<gene>
    <name evidence="8" type="ORF">BTO13_12160</name>
</gene>
<comment type="caution">
    <text evidence="8">The sequence shown here is derived from an EMBL/GenBank/DDBJ whole genome shotgun (WGS) entry which is preliminary data.</text>
</comment>
<evidence type="ECO:0000313" key="9">
    <source>
        <dbReference type="Proteomes" id="UP000237608"/>
    </source>
</evidence>